<evidence type="ECO:0000256" key="6">
    <source>
        <dbReference type="ARBA" id="ARBA00022729"/>
    </source>
</evidence>
<dbReference type="Pfam" id="PF02014">
    <property type="entry name" value="Reeler"/>
    <property type="match status" value="1"/>
</dbReference>
<dbReference type="Gene3D" id="2.60.40.4060">
    <property type="entry name" value="Reeler domain"/>
    <property type="match status" value="1"/>
</dbReference>
<sequence length="149" mass="15538">MSGASVEMRSITPCLVIGVLIGLGISSTHGYSRGAPSISCYDLTPQHGSPPQSSNPPFSLTVEKNGDNTVTVTLGGGGTKFKGLIIQARLSKDTSEILKGKFSTTSGVKTMNCGGGSKNTLTHSSNTRKTTVTTVWTPPSDFNGDVIFR</sequence>
<dbReference type="InterPro" id="IPR051237">
    <property type="entry name" value="Ferric-chelate_Red/DefProt"/>
</dbReference>
<protein>
    <submittedName>
        <fullName evidence="11">Defense protein Hdd11 isoform X1</fullName>
    </submittedName>
</protein>
<gene>
    <name evidence="11" type="primary">LOC111084050</name>
</gene>
<evidence type="ECO:0000256" key="8">
    <source>
        <dbReference type="ARBA" id="ARBA00023022"/>
    </source>
</evidence>
<feature type="domain" description="Reelin" evidence="9">
    <location>
        <begin position="17"/>
        <end position="149"/>
    </location>
</feature>
<dbReference type="InterPro" id="IPR002861">
    <property type="entry name" value="Reeler_dom"/>
</dbReference>
<dbReference type="CDD" id="cd08544">
    <property type="entry name" value="Reeler"/>
    <property type="match status" value="1"/>
</dbReference>
<keyword evidence="7" id="KW-0391">Immunity</keyword>
<keyword evidence="4" id="KW-0929">Antimicrobial</keyword>
<dbReference type="GeneID" id="111084050"/>
<evidence type="ECO:0000256" key="5">
    <source>
        <dbReference type="ARBA" id="ARBA00022588"/>
    </source>
</evidence>
<keyword evidence="5" id="KW-0399">Innate immunity</keyword>
<comment type="subcellular location">
    <subcellularLocation>
        <location evidence="1">Secreted</location>
    </subcellularLocation>
</comment>
<dbReference type="RefSeq" id="XP_022236536.1">
    <property type="nucleotide sequence ID" value="XM_022380828.1"/>
</dbReference>
<keyword evidence="3" id="KW-0964">Secreted</keyword>
<evidence type="ECO:0000313" key="11">
    <source>
        <dbReference type="RefSeq" id="XP_022236536.1"/>
    </source>
</evidence>
<dbReference type="PANTHER" id="PTHR45828:SF9">
    <property type="entry name" value="CELL WALL INTEGRITY AND STRESS RESPONSE COMPONENT 4-LIKE-RELATED"/>
    <property type="match status" value="1"/>
</dbReference>
<name>A0ABM1RYT1_LIMPO</name>
<evidence type="ECO:0000259" key="9">
    <source>
        <dbReference type="PROSITE" id="PS51019"/>
    </source>
</evidence>
<reference evidence="11" key="1">
    <citation type="submission" date="2025-08" db="UniProtKB">
        <authorList>
            <consortium name="RefSeq"/>
        </authorList>
    </citation>
    <scope>IDENTIFICATION</scope>
    <source>
        <tissue evidence="11">Muscle</tissue>
    </source>
</reference>
<evidence type="ECO:0000256" key="3">
    <source>
        <dbReference type="ARBA" id="ARBA00022525"/>
    </source>
</evidence>
<keyword evidence="10" id="KW-1185">Reference proteome</keyword>
<evidence type="ECO:0000256" key="4">
    <source>
        <dbReference type="ARBA" id="ARBA00022529"/>
    </source>
</evidence>
<keyword evidence="8" id="KW-0044">Antibiotic</keyword>
<evidence type="ECO:0000256" key="1">
    <source>
        <dbReference type="ARBA" id="ARBA00004613"/>
    </source>
</evidence>
<dbReference type="Proteomes" id="UP000694941">
    <property type="component" value="Unplaced"/>
</dbReference>
<proteinExistence type="inferred from homology"/>
<dbReference type="InterPro" id="IPR042307">
    <property type="entry name" value="Reeler_sf"/>
</dbReference>
<evidence type="ECO:0000256" key="7">
    <source>
        <dbReference type="ARBA" id="ARBA00022859"/>
    </source>
</evidence>
<comment type="similarity">
    <text evidence="2">Belongs to the insect defense protein family.</text>
</comment>
<evidence type="ECO:0000256" key="2">
    <source>
        <dbReference type="ARBA" id="ARBA00008501"/>
    </source>
</evidence>
<organism evidence="10 11">
    <name type="scientific">Limulus polyphemus</name>
    <name type="common">Atlantic horseshoe crab</name>
    <dbReference type="NCBI Taxonomy" id="6850"/>
    <lineage>
        <taxon>Eukaryota</taxon>
        <taxon>Metazoa</taxon>
        <taxon>Ecdysozoa</taxon>
        <taxon>Arthropoda</taxon>
        <taxon>Chelicerata</taxon>
        <taxon>Merostomata</taxon>
        <taxon>Xiphosura</taxon>
        <taxon>Limulidae</taxon>
        <taxon>Limulus</taxon>
    </lineage>
</organism>
<dbReference type="PROSITE" id="PS51019">
    <property type="entry name" value="REELIN"/>
    <property type="match status" value="1"/>
</dbReference>
<evidence type="ECO:0000313" key="10">
    <source>
        <dbReference type="Proteomes" id="UP000694941"/>
    </source>
</evidence>
<keyword evidence="6" id="KW-0732">Signal</keyword>
<dbReference type="PANTHER" id="PTHR45828">
    <property type="entry name" value="CYTOCHROME B561/FERRIC REDUCTASE TRANSMEMBRANE"/>
    <property type="match status" value="1"/>
</dbReference>
<accession>A0ABM1RYT1</accession>